<organism evidence="2 3">
    <name type="scientific">Colocasia esculenta</name>
    <name type="common">Wild taro</name>
    <name type="synonym">Arum esculentum</name>
    <dbReference type="NCBI Taxonomy" id="4460"/>
    <lineage>
        <taxon>Eukaryota</taxon>
        <taxon>Viridiplantae</taxon>
        <taxon>Streptophyta</taxon>
        <taxon>Embryophyta</taxon>
        <taxon>Tracheophyta</taxon>
        <taxon>Spermatophyta</taxon>
        <taxon>Magnoliopsida</taxon>
        <taxon>Liliopsida</taxon>
        <taxon>Araceae</taxon>
        <taxon>Aroideae</taxon>
        <taxon>Colocasieae</taxon>
        <taxon>Colocasia</taxon>
    </lineage>
</organism>
<feature type="compositionally biased region" description="Polar residues" evidence="1">
    <location>
        <begin position="21"/>
        <end position="38"/>
    </location>
</feature>
<dbReference type="AlphaFoldDB" id="A0A843TTK5"/>
<comment type="caution">
    <text evidence="2">The sequence shown here is derived from an EMBL/GenBank/DDBJ whole genome shotgun (WGS) entry which is preliminary data.</text>
</comment>
<gene>
    <name evidence="2" type="ORF">Taro_004012</name>
</gene>
<proteinExistence type="predicted"/>
<dbReference type="Proteomes" id="UP000652761">
    <property type="component" value="Unassembled WGS sequence"/>
</dbReference>
<dbReference type="EMBL" id="NMUH01000106">
    <property type="protein sequence ID" value="MQL71679.1"/>
    <property type="molecule type" value="Genomic_DNA"/>
</dbReference>
<reference evidence="2" key="1">
    <citation type="submission" date="2017-07" db="EMBL/GenBank/DDBJ databases">
        <title>Taro Niue Genome Assembly and Annotation.</title>
        <authorList>
            <person name="Atibalentja N."/>
            <person name="Keating K."/>
            <person name="Fields C.J."/>
        </authorList>
    </citation>
    <scope>NUCLEOTIDE SEQUENCE</scope>
    <source>
        <strain evidence="2">Niue_2</strain>
        <tissue evidence="2">Leaf</tissue>
    </source>
</reference>
<evidence type="ECO:0000256" key="1">
    <source>
        <dbReference type="SAM" id="MobiDB-lite"/>
    </source>
</evidence>
<feature type="region of interest" description="Disordered" evidence="1">
    <location>
        <begin position="1"/>
        <end position="48"/>
    </location>
</feature>
<keyword evidence="3" id="KW-1185">Reference proteome</keyword>
<protein>
    <submittedName>
        <fullName evidence="2">Uncharacterized protein</fullName>
    </submittedName>
</protein>
<name>A0A843TTK5_COLES</name>
<sequence>MAVKLSLGSPKKLPRKPPSGFLSNLHSKSRSGMPSSMFQLPPCHGRWPEQASDRRIEATKVGSLHSSELGSDKKAFRPLGTAPQWVRKLAPRNPALLRMSMHTI</sequence>
<evidence type="ECO:0000313" key="2">
    <source>
        <dbReference type="EMBL" id="MQL71679.1"/>
    </source>
</evidence>
<accession>A0A843TTK5</accession>
<evidence type="ECO:0000313" key="3">
    <source>
        <dbReference type="Proteomes" id="UP000652761"/>
    </source>
</evidence>